<gene>
    <name evidence="9" type="ORF">MPHL21000_16835</name>
</gene>
<evidence type="ECO:0000256" key="6">
    <source>
        <dbReference type="SAM" id="MobiDB-lite"/>
    </source>
</evidence>
<feature type="transmembrane region" description="Helical" evidence="7">
    <location>
        <begin position="210"/>
        <end position="229"/>
    </location>
</feature>
<feature type="transmembrane region" description="Helical" evidence="7">
    <location>
        <begin position="351"/>
        <end position="369"/>
    </location>
</feature>
<feature type="transmembrane region" description="Helical" evidence="7">
    <location>
        <begin position="416"/>
        <end position="435"/>
    </location>
</feature>
<evidence type="ECO:0000259" key="8">
    <source>
        <dbReference type="PROSITE" id="PS50850"/>
    </source>
</evidence>
<dbReference type="RefSeq" id="WP_061482402.1">
    <property type="nucleotide sequence ID" value="NZ_ANBO01000019.1"/>
</dbReference>
<protein>
    <submittedName>
        <fullName evidence="9">Major facilitator transporter</fullName>
    </submittedName>
</protein>
<feature type="domain" description="Major facilitator superfamily (MFS) profile" evidence="8">
    <location>
        <begin position="21"/>
        <end position="473"/>
    </location>
</feature>
<comment type="caution">
    <text evidence="9">The sequence shown here is derived from an EMBL/GenBank/DDBJ whole genome shotgun (WGS) entry which is preliminary data.</text>
</comment>
<feature type="transmembrane region" description="Helical" evidence="7">
    <location>
        <begin position="279"/>
        <end position="303"/>
    </location>
</feature>
<feature type="transmembrane region" description="Helical" evidence="7">
    <location>
        <begin position="91"/>
        <end position="108"/>
    </location>
</feature>
<keyword evidence="10" id="KW-1185">Reference proteome</keyword>
<feature type="transmembrane region" description="Helical" evidence="7">
    <location>
        <begin position="375"/>
        <end position="395"/>
    </location>
</feature>
<feature type="compositionally biased region" description="Basic and acidic residues" evidence="6">
    <location>
        <begin position="482"/>
        <end position="496"/>
    </location>
</feature>
<dbReference type="PANTHER" id="PTHR42718">
    <property type="entry name" value="MAJOR FACILITATOR SUPERFAMILY MULTIDRUG TRANSPORTER MFSC"/>
    <property type="match status" value="1"/>
</dbReference>
<dbReference type="PANTHER" id="PTHR42718:SF9">
    <property type="entry name" value="MAJOR FACILITATOR SUPERFAMILY MULTIDRUG TRANSPORTER MFSC"/>
    <property type="match status" value="1"/>
</dbReference>
<reference evidence="9 10" key="1">
    <citation type="submission" date="2012-10" db="EMBL/GenBank/DDBJ databases">
        <title>The draft sequence of the Mycobacterium pheli genome.</title>
        <authorList>
            <person name="Pettersson B.M.F."/>
            <person name="Das S."/>
            <person name="Dasgupta S."/>
            <person name="Bhattacharya A."/>
            <person name="Kirsebom L.A."/>
        </authorList>
    </citation>
    <scope>NUCLEOTIDE SEQUENCE [LARGE SCALE GENOMIC DNA]</scope>
    <source>
        <strain evidence="9 10">CCUG 21000</strain>
    </source>
</reference>
<dbReference type="EMBL" id="ANBP01000024">
    <property type="protein sequence ID" value="KAB7754354.1"/>
    <property type="molecule type" value="Genomic_DNA"/>
</dbReference>
<feature type="region of interest" description="Disordered" evidence="6">
    <location>
        <begin position="472"/>
        <end position="496"/>
    </location>
</feature>
<dbReference type="SUPFAM" id="SSF103473">
    <property type="entry name" value="MFS general substrate transporter"/>
    <property type="match status" value="2"/>
</dbReference>
<proteinExistence type="predicted"/>
<feature type="transmembrane region" description="Helical" evidence="7">
    <location>
        <begin position="323"/>
        <end position="344"/>
    </location>
</feature>
<evidence type="ECO:0000256" key="4">
    <source>
        <dbReference type="ARBA" id="ARBA00022989"/>
    </source>
</evidence>
<comment type="subcellular location">
    <subcellularLocation>
        <location evidence="1">Cell membrane</location>
        <topology evidence="1">Multi-pass membrane protein</topology>
    </subcellularLocation>
</comment>
<keyword evidence="5 7" id="KW-0472">Membrane</keyword>
<dbReference type="Pfam" id="PF07690">
    <property type="entry name" value="MFS_1"/>
    <property type="match status" value="1"/>
</dbReference>
<feature type="transmembrane region" description="Helical" evidence="7">
    <location>
        <begin position="56"/>
        <end position="79"/>
    </location>
</feature>
<dbReference type="InterPro" id="IPR020846">
    <property type="entry name" value="MFS_dom"/>
</dbReference>
<keyword evidence="2" id="KW-0813">Transport</keyword>
<feature type="transmembrane region" description="Helical" evidence="7">
    <location>
        <begin position="447"/>
        <end position="467"/>
    </location>
</feature>
<feature type="transmembrane region" description="Helical" evidence="7">
    <location>
        <begin position="148"/>
        <end position="171"/>
    </location>
</feature>
<keyword evidence="4 7" id="KW-1133">Transmembrane helix</keyword>
<feature type="transmembrane region" description="Helical" evidence="7">
    <location>
        <begin position="21"/>
        <end position="50"/>
    </location>
</feature>
<evidence type="ECO:0000256" key="3">
    <source>
        <dbReference type="ARBA" id="ARBA00022692"/>
    </source>
</evidence>
<dbReference type="InterPro" id="IPR011701">
    <property type="entry name" value="MFS"/>
</dbReference>
<organism evidence="9 10">
    <name type="scientific">Mycolicibacterium phlei DSM 43239 = CCUG 21000</name>
    <dbReference type="NCBI Taxonomy" id="1226750"/>
    <lineage>
        <taxon>Bacteria</taxon>
        <taxon>Bacillati</taxon>
        <taxon>Actinomycetota</taxon>
        <taxon>Actinomycetes</taxon>
        <taxon>Mycobacteriales</taxon>
        <taxon>Mycobacteriaceae</taxon>
        <taxon>Mycolicibacterium</taxon>
    </lineage>
</organism>
<name>A0A5N5UXL7_MYCPH</name>
<evidence type="ECO:0000256" key="1">
    <source>
        <dbReference type="ARBA" id="ARBA00004651"/>
    </source>
</evidence>
<dbReference type="GO" id="GO:0022857">
    <property type="term" value="F:transmembrane transporter activity"/>
    <property type="evidence" value="ECO:0007669"/>
    <property type="project" value="InterPro"/>
</dbReference>
<evidence type="ECO:0000256" key="5">
    <source>
        <dbReference type="ARBA" id="ARBA00023136"/>
    </source>
</evidence>
<evidence type="ECO:0000313" key="10">
    <source>
        <dbReference type="Proteomes" id="UP000325690"/>
    </source>
</evidence>
<accession>A0A5N5UXL7</accession>
<feature type="transmembrane region" description="Helical" evidence="7">
    <location>
        <begin position="241"/>
        <end position="259"/>
    </location>
</feature>
<keyword evidence="3 7" id="KW-0812">Transmembrane</keyword>
<sequence>MNRERTVVEVTRSATDAPIRSARLLVAGLSVVVLTVAVLQTAVVPVLGVIATQLGAPIAGVSWAVTANLLAAVAATPLLGRLADLHAKYHLLLAVLAVVLAGSILAATTSSLALLIVARVLQAPSYALYPISIAILREELPQTRLMSAMAVLSGTLGFGGGAGLVVVGLLMSGDADYHRVFWLTTAFTVAVVAIVVLVVPRRPRSAHGTIDWWGAAGLATGLSALLLAITQGRDWGWTSPATVGSALGGLVLLVIWWWWERRIGQPLVSTRMLTRRPILLTNLATIFVGMGLYFAFLGLTLFVQVPRDAAGYGFGASVLQASLVYLLPGAFTGFVVALVSGRFIDRFGARPVLVVAAAAGVAGFLVAAFAHSYTWQVIIASVLANGYISLGYGALPALVVSEVDAGETGVATSMNAIARTIGSSVAAALVAMLLSRTVAGVPMESSFLAVFLGGAVTSALVLALIAVSRPTPRPATAGAESEQARYETRAMNHEWG</sequence>
<evidence type="ECO:0000256" key="2">
    <source>
        <dbReference type="ARBA" id="ARBA00022448"/>
    </source>
</evidence>
<feature type="transmembrane region" description="Helical" evidence="7">
    <location>
        <begin position="114"/>
        <end position="136"/>
    </location>
</feature>
<dbReference type="AlphaFoldDB" id="A0A5N5UXL7"/>
<dbReference type="InterPro" id="IPR036259">
    <property type="entry name" value="MFS_trans_sf"/>
</dbReference>
<evidence type="ECO:0000256" key="7">
    <source>
        <dbReference type="SAM" id="Phobius"/>
    </source>
</evidence>
<feature type="transmembrane region" description="Helical" evidence="7">
    <location>
        <begin position="177"/>
        <end position="198"/>
    </location>
</feature>
<dbReference type="Gene3D" id="1.20.1250.20">
    <property type="entry name" value="MFS general substrate transporter like domains"/>
    <property type="match status" value="2"/>
</dbReference>
<evidence type="ECO:0000313" key="9">
    <source>
        <dbReference type="EMBL" id="KAB7754354.1"/>
    </source>
</evidence>
<dbReference type="GO" id="GO:0005886">
    <property type="term" value="C:plasma membrane"/>
    <property type="evidence" value="ECO:0007669"/>
    <property type="project" value="UniProtKB-SubCell"/>
</dbReference>
<dbReference type="Proteomes" id="UP000325690">
    <property type="component" value="Unassembled WGS sequence"/>
</dbReference>
<dbReference type="PROSITE" id="PS50850">
    <property type="entry name" value="MFS"/>
    <property type="match status" value="1"/>
</dbReference>